<feature type="compositionally biased region" description="Basic and acidic residues" evidence="1">
    <location>
        <begin position="662"/>
        <end position="673"/>
    </location>
</feature>
<evidence type="ECO:0000256" key="1">
    <source>
        <dbReference type="SAM" id="MobiDB-lite"/>
    </source>
</evidence>
<dbReference type="EMBL" id="CDMZ01000047">
    <property type="protein sequence ID" value="CEM05354.1"/>
    <property type="molecule type" value="Genomic_DNA"/>
</dbReference>
<reference evidence="3" key="1">
    <citation type="submission" date="2014-11" db="EMBL/GenBank/DDBJ databases">
        <authorList>
            <person name="Otto D Thomas"/>
            <person name="Naeem Raeece"/>
        </authorList>
    </citation>
    <scope>NUCLEOTIDE SEQUENCE</scope>
</reference>
<feature type="region of interest" description="Disordered" evidence="1">
    <location>
        <begin position="186"/>
        <end position="238"/>
    </location>
</feature>
<feature type="compositionally biased region" description="Polar residues" evidence="1">
    <location>
        <begin position="679"/>
        <end position="692"/>
    </location>
</feature>
<feature type="compositionally biased region" description="Basic and acidic residues" evidence="1">
    <location>
        <begin position="218"/>
        <end position="231"/>
    </location>
</feature>
<feature type="compositionally biased region" description="Acidic residues" evidence="1">
    <location>
        <begin position="129"/>
        <end position="146"/>
    </location>
</feature>
<feature type="region of interest" description="Disordered" evidence="1">
    <location>
        <begin position="572"/>
        <end position="694"/>
    </location>
</feature>
<sequence length="709" mass="77098">MATWLCACLFACLVFFDGVRAQEDQIATLLSSLSAAVEESQANKQEEKEQPPELIANKDAETLANFLETHAQFPKMSKLPNVDDILNFGVSPQVANEEVEPETSPESLRSSFLEKFGGQASSSASVLPQDDEEEMGDGGQEQEEAAEGAQAGQGTAGFGWPQFSQAVAAMYAQPQFEGMTPFVAHWKNPQNTNEGGAGKLAETGEGLRPPFSALSLGEGDRNREAETEGDKSFFSSMPTSQSTSVTLQVGPSNQLDALILVCGLLRAFAVPCKPVAFSTVAHRVITIQAPHPETGKFMFVSPDLSAPHLTDTPSPLLLAHLLPLMHRIHELRQHVIAHRLLSDAIHSHHHFSSHSSRSGKGHPKHRFRYRITHTHTHSVTTTTTTTTTTVKMPLSMAMPFWAVPPRRVIMAQPVEHTPLTALVAKLREYKKEQAKKRLLMLLRAIALAKARKQAEMSDHSIVHRHVQKSADSEMMPRVVVINAPTFAPPPMPVHTEQPVVHVAEQQQAKKPDPKRLAVLAAFLRGLQSIQSPRLKISIHLHKNKDGKTIAQPAAQQQGEYHSLGQGDLLQPITEEEPTSPKTPQTEGGEKDEAPTKESGGGAAPEVASGGTGNKNSEDGQSEDQEDLRPFFSPLYDRTTTVDSDRDASPPSPVFAQGQGDSEGERDQPADKLTKVPLPIQSQDQTNANSFSGNEPEFLNLADLLTGQGI</sequence>
<gene>
    <name evidence="3" type="ORF">Cvel_14575.t1.CR1</name>
</gene>
<dbReference type="VEuPathDB" id="CryptoDB:Cvel_14575"/>
<dbReference type="AlphaFoldDB" id="A0A0G4F1Y1"/>
<proteinExistence type="predicted"/>
<evidence type="ECO:0000256" key="2">
    <source>
        <dbReference type="SAM" id="SignalP"/>
    </source>
</evidence>
<evidence type="ECO:0000313" key="3">
    <source>
        <dbReference type="EMBL" id="CEM05354.1"/>
    </source>
</evidence>
<name>A0A0G4F1Y1_9ALVE</name>
<feature type="signal peptide" evidence="2">
    <location>
        <begin position="1"/>
        <end position="21"/>
    </location>
</feature>
<keyword evidence="2" id="KW-0732">Signal</keyword>
<feature type="region of interest" description="Disordered" evidence="1">
    <location>
        <begin position="119"/>
        <end position="157"/>
    </location>
</feature>
<accession>A0A0G4F1Y1</accession>
<protein>
    <submittedName>
        <fullName evidence="3">Uncharacterized protein</fullName>
    </submittedName>
</protein>
<feature type="chain" id="PRO_5005188632" evidence="2">
    <location>
        <begin position="22"/>
        <end position="709"/>
    </location>
</feature>
<organism evidence="3">
    <name type="scientific">Chromera velia CCMP2878</name>
    <dbReference type="NCBI Taxonomy" id="1169474"/>
    <lineage>
        <taxon>Eukaryota</taxon>
        <taxon>Sar</taxon>
        <taxon>Alveolata</taxon>
        <taxon>Colpodellida</taxon>
        <taxon>Chromeraceae</taxon>
        <taxon>Chromera</taxon>
    </lineage>
</organism>